<accession>G4ZFQ1</accession>
<feature type="compositionally biased region" description="Basic and acidic residues" evidence="1">
    <location>
        <begin position="154"/>
        <end position="164"/>
    </location>
</feature>
<dbReference type="EMBL" id="JH159154">
    <property type="protein sequence ID" value="EGZ18519.1"/>
    <property type="molecule type" value="Genomic_DNA"/>
</dbReference>
<dbReference type="GeneID" id="20646433"/>
<dbReference type="AlphaFoldDB" id="G4ZFQ1"/>
<dbReference type="RefSeq" id="XP_009527577.1">
    <property type="nucleotide sequence ID" value="XM_009529282.1"/>
</dbReference>
<dbReference type="KEGG" id="psoj:PHYSODRAFT_332297"/>
<organism evidence="2 3">
    <name type="scientific">Phytophthora sojae (strain P6497)</name>
    <name type="common">Soybean stem and root rot agent</name>
    <name type="synonym">Phytophthora megasperma f. sp. glycines</name>
    <dbReference type="NCBI Taxonomy" id="1094619"/>
    <lineage>
        <taxon>Eukaryota</taxon>
        <taxon>Sar</taxon>
        <taxon>Stramenopiles</taxon>
        <taxon>Oomycota</taxon>
        <taxon>Peronosporomycetes</taxon>
        <taxon>Peronosporales</taxon>
        <taxon>Peronosporaceae</taxon>
        <taxon>Phytophthora</taxon>
    </lineage>
</organism>
<evidence type="ECO:0000256" key="1">
    <source>
        <dbReference type="SAM" id="MobiDB-lite"/>
    </source>
</evidence>
<feature type="compositionally biased region" description="Basic and acidic residues" evidence="1">
    <location>
        <begin position="96"/>
        <end position="122"/>
    </location>
</feature>
<dbReference type="Proteomes" id="UP000002640">
    <property type="component" value="Unassembled WGS sequence"/>
</dbReference>
<protein>
    <submittedName>
        <fullName evidence="2">Uncharacterized protein</fullName>
    </submittedName>
</protein>
<evidence type="ECO:0000313" key="2">
    <source>
        <dbReference type="EMBL" id="EGZ18519.1"/>
    </source>
</evidence>
<keyword evidence="3" id="KW-1185">Reference proteome</keyword>
<gene>
    <name evidence="2" type="ORF">PHYSODRAFT_332297</name>
</gene>
<feature type="compositionally biased region" description="Basic and acidic residues" evidence="1">
    <location>
        <begin position="176"/>
        <end position="186"/>
    </location>
</feature>
<evidence type="ECO:0000313" key="3">
    <source>
        <dbReference type="Proteomes" id="UP000002640"/>
    </source>
</evidence>
<reference evidence="2 3" key="1">
    <citation type="journal article" date="2006" name="Science">
        <title>Phytophthora genome sequences uncover evolutionary origins and mechanisms of pathogenesis.</title>
        <authorList>
            <person name="Tyler B.M."/>
            <person name="Tripathy S."/>
            <person name="Zhang X."/>
            <person name="Dehal P."/>
            <person name="Jiang R.H."/>
            <person name="Aerts A."/>
            <person name="Arredondo F.D."/>
            <person name="Baxter L."/>
            <person name="Bensasson D."/>
            <person name="Beynon J.L."/>
            <person name="Chapman J."/>
            <person name="Damasceno C.M."/>
            <person name="Dorrance A.E."/>
            <person name="Dou D."/>
            <person name="Dickerman A.W."/>
            <person name="Dubchak I.L."/>
            <person name="Garbelotto M."/>
            <person name="Gijzen M."/>
            <person name="Gordon S.G."/>
            <person name="Govers F."/>
            <person name="Grunwald N.J."/>
            <person name="Huang W."/>
            <person name="Ivors K.L."/>
            <person name="Jones R.W."/>
            <person name="Kamoun S."/>
            <person name="Krampis K."/>
            <person name="Lamour K.H."/>
            <person name="Lee M.K."/>
            <person name="McDonald W.H."/>
            <person name="Medina M."/>
            <person name="Meijer H.J."/>
            <person name="Nordberg E.K."/>
            <person name="Maclean D.J."/>
            <person name="Ospina-Giraldo M.D."/>
            <person name="Morris P.F."/>
            <person name="Phuntumart V."/>
            <person name="Putnam N.H."/>
            <person name="Rash S."/>
            <person name="Rose J.K."/>
            <person name="Sakihama Y."/>
            <person name="Salamov A.A."/>
            <person name="Savidor A."/>
            <person name="Scheuring C.F."/>
            <person name="Smith B.M."/>
            <person name="Sobral B.W."/>
            <person name="Terry A."/>
            <person name="Torto-Alalibo T.A."/>
            <person name="Win J."/>
            <person name="Xu Z."/>
            <person name="Zhang H."/>
            <person name="Grigoriev I.V."/>
            <person name="Rokhsar D.S."/>
            <person name="Boore J.L."/>
        </authorList>
    </citation>
    <scope>NUCLEOTIDE SEQUENCE [LARGE SCALE GENOMIC DNA]</scope>
    <source>
        <strain evidence="2 3">P6497</strain>
    </source>
</reference>
<proteinExistence type="predicted"/>
<sequence>MKIGLLRLGVHGGGLEREEEDRSRCAVGVDAVVPHHGDTKAVIGGGHSFSVIARRNAQSAVPSGGAPAGELDEPLRRGRAVRHGGDAADADAQAAHSERDVRKEALQEGDGEARGAYGDKRGCALSEVRPTEDHHPLQAASAVRDEGDGAGEGGEQRGRSDDATRITTVTTKKHVKFESKVKEAFHRGGAFPPRAGAAGTAGAQGQGASKREKTLK</sequence>
<dbReference type="InParanoid" id="G4ZFQ1"/>
<feature type="region of interest" description="Disordered" evidence="1">
    <location>
        <begin position="81"/>
        <end position="216"/>
    </location>
</feature>
<feature type="compositionally biased region" description="Low complexity" evidence="1">
    <location>
        <begin position="187"/>
        <end position="208"/>
    </location>
</feature>
<name>G4ZFQ1_PHYSP</name>